<reference evidence="2 3" key="1">
    <citation type="journal article" date="2023" name="Plants (Basel)">
        <title>Bridging the Gap: Combining Genomics and Transcriptomics Approaches to Understand Stylosanthes scabra, an Orphan Legume from the Brazilian Caatinga.</title>
        <authorList>
            <person name="Ferreira-Neto J.R.C."/>
            <person name="da Silva M.D."/>
            <person name="Binneck E."/>
            <person name="de Melo N.F."/>
            <person name="da Silva R.H."/>
            <person name="de Melo A.L.T.M."/>
            <person name="Pandolfi V."/>
            <person name="Bustamante F.O."/>
            <person name="Brasileiro-Vidal A.C."/>
            <person name="Benko-Iseppon A.M."/>
        </authorList>
    </citation>
    <scope>NUCLEOTIDE SEQUENCE [LARGE SCALE GENOMIC DNA]</scope>
    <source>
        <tissue evidence="2">Leaves</tissue>
    </source>
</reference>
<evidence type="ECO:0000313" key="2">
    <source>
        <dbReference type="EMBL" id="MED6195144.1"/>
    </source>
</evidence>
<proteinExistence type="predicted"/>
<dbReference type="Proteomes" id="UP001341840">
    <property type="component" value="Unassembled WGS sequence"/>
</dbReference>
<comment type="caution">
    <text evidence="2">The sequence shown here is derived from an EMBL/GenBank/DDBJ whole genome shotgun (WGS) entry which is preliminary data.</text>
</comment>
<gene>
    <name evidence="2" type="ORF">PIB30_035279</name>
</gene>
<name>A0ABU6XD65_9FABA</name>
<evidence type="ECO:0000256" key="1">
    <source>
        <dbReference type="SAM" id="MobiDB-lite"/>
    </source>
</evidence>
<sequence>MGPHLCAQSFVNREATREEAEIGVVRYARQKAAEVAAAASGGAVEELAAAACDSAKEYTARKMEEKERELEANKKTEEKKSTKIAERGEGQEKEGGGKRGSEERTFQGGFGKTDKNVARVLEKQWLAPERPYF</sequence>
<dbReference type="EMBL" id="JASCZI010211616">
    <property type="protein sequence ID" value="MED6195144.1"/>
    <property type="molecule type" value="Genomic_DNA"/>
</dbReference>
<protein>
    <submittedName>
        <fullName evidence="2">Uncharacterized protein</fullName>
    </submittedName>
</protein>
<keyword evidence="3" id="KW-1185">Reference proteome</keyword>
<feature type="region of interest" description="Disordered" evidence="1">
    <location>
        <begin position="62"/>
        <end position="113"/>
    </location>
</feature>
<feature type="compositionally biased region" description="Basic and acidic residues" evidence="1">
    <location>
        <begin position="62"/>
        <end position="105"/>
    </location>
</feature>
<organism evidence="2 3">
    <name type="scientific">Stylosanthes scabra</name>
    <dbReference type="NCBI Taxonomy" id="79078"/>
    <lineage>
        <taxon>Eukaryota</taxon>
        <taxon>Viridiplantae</taxon>
        <taxon>Streptophyta</taxon>
        <taxon>Embryophyta</taxon>
        <taxon>Tracheophyta</taxon>
        <taxon>Spermatophyta</taxon>
        <taxon>Magnoliopsida</taxon>
        <taxon>eudicotyledons</taxon>
        <taxon>Gunneridae</taxon>
        <taxon>Pentapetalae</taxon>
        <taxon>rosids</taxon>
        <taxon>fabids</taxon>
        <taxon>Fabales</taxon>
        <taxon>Fabaceae</taxon>
        <taxon>Papilionoideae</taxon>
        <taxon>50 kb inversion clade</taxon>
        <taxon>dalbergioids sensu lato</taxon>
        <taxon>Dalbergieae</taxon>
        <taxon>Pterocarpus clade</taxon>
        <taxon>Stylosanthes</taxon>
    </lineage>
</organism>
<accession>A0ABU6XD65</accession>
<evidence type="ECO:0000313" key="3">
    <source>
        <dbReference type="Proteomes" id="UP001341840"/>
    </source>
</evidence>